<dbReference type="OrthoDB" id="1792985at2"/>
<keyword evidence="4" id="KW-1185">Reference proteome</keyword>
<name>K6XU77_9ALTE</name>
<proteinExistence type="predicted"/>
<feature type="compositionally biased region" description="Basic and acidic residues" evidence="1">
    <location>
        <begin position="145"/>
        <end position="159"/>
    </location>
</feature>
<gene>
    <name evidence="3" type="primary">fliK</name>
    <name evidence="3" type="ORF">GLIP_2606</name>
</gene>
<dbReference type="Pfam" id="PF02120">
    <property type="entry name" value="Flg_hook"/>
    <property type="match status" value="1"/>
</dbReference>
<keyword evidence="3" id="KW-0969">Cilium</keyword>
<feature type="compositionally biased region" description="Polar residues" evidence="1">
    <location>
        <begin position="132"/>
        <end position="144"/>
    </location>
</feature>
<dbReference type="InterPro" id="IPR021136">
    <property type="entry name" value="Flagellar_hook_control-like_C"/>
</dbReference>
<comment type="caution">
    <text evidence="3">The sequence shown here is derived from an EMBL/GenBank/DDBJ whole genome shotgun (WGS) entry which is preliminary data.</text>
</comment>
<feature type="compositionally biased region" description="Basic and acidic residues" evidence="1">
    <location>
        <begin position="50"/>
        <end position="95"/>
    </location>
</feature>
<evidence type="ECO:0000313" key="4">
    <source>
        <dbReference type="Proteomes" id="UP000006334"/>
    </source>
</evidence>
<dbReference type="eggNOG" id="COG3144">
    <property type="taxonomic scope" value="Bacteria"/>
</dbReference>
<sequence length="740" mass="80928">MQHIATAKSELAALLTKVNGHASNNFNQQTDFQSYFKQADQVYSQPVEPPKNHPDRNIEKSVDNAYDRQESQRDKSKTLRDRSKDNQAEFAKPVEQKSAIHSSETDKSAKPIQQSDKAQAPQYSDEAKVADTENQIADKNVSSETSEKKNVENDALKSEEQIVKHAEQQSEFEKAGTSDNPEKSLENDLVSATHIMIDDQVVDSEATVITDETPLIDWLTLVEKSIAKATKGETSSNKETANENVPEFSITEVLLANKSDVNSIESDPESSILGSSELENIDINVLVSENQQSEESALNGTLAGDVKTDEFIALESATTLKSLNNLIAELQTLLDAQKQKGSVDNAASLDQLLNQISDVLGESDADVMAKLRESLRLETSALEVAQSQELGTVTETDVAIADDLRLMLDLLMSSASNTNKPISNSDTTIKPNIETTSLTPDNMELAKTAVNIDQSVAALLDLPKDKLDAALANLAQRLDLKTANNQNYAGDAGGKSDFVSALKSGIEEIKAQIKQGHQPAIDLSALVNDATAKVNLVPVVPQVLDQTITRFNQTLEITSQLNAKVEQLHVASITEKALVKENNNQAQHLQNKQGQQLAQFDKAVNINRQEGLQQLSEKVRWMVNQNNLQADIRLDPPELGAMKVRLNMSGDTASVNIVVQSQQARDVLEQATPRLKELLEQQGIELGQSSVQQEQSGNAEQHGSEFVSTEESADNLTTDESEVIEQRISNGRIGGIDYFV</sequence>
<feature type="region of interest" description="Disordered" evidence="1">
    <location>
        <begin position="164"/>
        <end position="183"/>
    </location>
</feature>
<evidence type="ECO:0000313" key="3">
    <source>
        <dbReference type="EMBL" id="GAC15231.1"/>
    </source>
</evidence>
<feature type="compositionally biased region" description="Polar residues" evidence="1">
    <location>
        <begin position="689"/>
        <end position="710"/>
    </location>
</feature>
<feature type="region of interest" description="Disordered" evidence="1">
    <location>
        <begin position="689"/>
        <end position="720"/>
    </location>
</feature>
<dbReference type="RefSeq" id="WP_008845036.1">
    <property type="nucleotide sequence ID" value="NZ_BAEN01000049.1"/>
</dbReference>
<reference evidence="3 4" key="1">
    <citation type="journal article" date="2017" name="Antonie Van Leeuwenhoek">
        <title>Rhizobium rhizosphaerae sp. nov., a novel species isolated from rice rhizosphere.</title>
        <authorList>
            <person name="Zhao J.J."/>
            <person name="Zhang J."/>
            <person name="Zhang R.J."/>
            <person name="Zhang C.W."/>
            <person name="Yin H.Q."/>
            <person name="Zhang X.X."/>
        </authorList>
    </citation>
    <scope>NUCLEOTIDE SEQUENCE [LARGE SCALE GENOMIC DNA]</scope>
    <source>
        <strain evidence="3 4">E3</strain>
    </source>
</reference>
<dbReference type="InterPro" id="IPR038610">
    <property type="entry name" value="FliK-like_C_sf"/>
</dbReference>
<accession>K6XU77</accession>
<dbReference type="InterPro" id="IPR052563">
    <property type="entry name" value="FliK"/>
</dbReference>
<evidence type="ECO:0000256" key="1">
    <source>
        <dbReference type="SAM" id="MobiDB-lite"/>
    </source>
</evidence>
<dbReference type="PANTHER" id="PTHR37533:SF2">
    <property type="entry name" value="FLAGELLAR HOOK-LENGTH CONTROL PROTEIN"/>
    <property type="match status" value="1"/>
</dbReference>
<evidence type="ECO:0000259" key="2">
    <source>
        <dbReference type="Pfam" id="PF02120"/>
    </source>
</evidence>
<protein>
    <submittedName>
        <fullName evidence="3">Flagellar hook-length control protein FliK</fullName>
    </submittedName>
</protein>
<dbReference type="Proteomes" id="UP000006334">
    <property type="component" value="Unassembled WGS sequence"/>
</dbReference>
<dbReference type="EMBL" id="BAEN01000049">
    <property type="protein sequence ID" value="GAC15231.1"/>
    <property type="molecule type" value="Genomic_DNA"/>
</dbReference>
<feature type="domain" description="Flagellar hook-length control protein-like C-terminal" evidence="2">
    <location>
        <begin position="617"/>
        <end position="698"/>
    </location>
</feature>
<keyword evidence="3" id="KW-0966">Cell projection</keyword>
<dbReference type="Gene3D" id="3.30.750.140">
    <property type="match status" value="1"/>
</dbReference>
<dbReference type="CDD" id="cd17470">
    <property type="entry name" value="T3SS_Flik_C"/>
    <property type="match status" value="1"/>
</dbReference>
<organism evidence="3 4">
    <name type="scientific">Aliiglaciecola lipolytica E3</name>
    <dbReference type="NCBI Taxonomy" id="1127673"/>
    <lineage>
        <taxon>Bacteria</taxon>
        <taxon>Pseudomonadati</taxon>
        <taxon>Pseudomonadota</taxon>
        <taxon>Gammaproteobacteria</taxon>
        <taxon>Alteromonadales</taxon>
        <taxon>Alteromonadaceae</taxon>
        <taxon>Aliiglaciecola</taxon>
    </lineage>
</organism>
<feature type="region of interest" description="Disordered" evidence="1">
    <location>
        <begin position="37"/>
        <end position="159"/>
    </location>
</feature>
<dbReference type="PANTHER" id="PTHR37533">
    <property type="entry name" value="FLAGELLAR HOOK-LENGTH CONTROL PROTEIN"/>
    <property type="match status" value="1"/>
</dbReference>
<feature type="compositionally biased region" description="Acidic residues" evidence="1">
    <location>
        <begin position="711"/>
        <end position="720"/>
    </location>
</feature>
<keyword evidence="3" id="KW-0282">Flagellum</keyword>
<dbReference type="STRING" id="1127673.GLIP_2606"/>
<dbReference type="AlphaFoldDB" id="K6XU77"/>